<evidence type="ECO:0000313" key="1">
    <source>
        <dbReference type="EMBL" id="KJV58471.1"/>
    </source>
</evidence>
<dbReference type="Proteomes" id="UP000033475">
    <property type="component" value="Unassembled WGS sequence"/>
</dbReference>
<dbReference type="AlphaFoldDB" id="A0A0F3MS29"/>
<reference evidence="1 2" key="1">
    <citation type="submission" date="2015-01" db="EMBL/GenBank/DDBJ databases">
        <title>Genome Sequencing of Rickettsiales.</title>
        <authorList>
            <person name="Daugherty S.C."/>
            <person name="Su Q."/>
            <person name="Abolude K."/>
            <person name="Beier-Sexton M."/>
            <person name="Carlyon J.A."/>
            <person name="Carter R."/>
            <person name="Day N.P."/>
            <person name="Dumler S.J."/>
            <person name="Dyachenko V."/>
            <person name="Godinez A."/>
            <person name="Kurtti T.J."/>
            <person name="Lichay M."/>
            <person name="Mullins K.E."/>
            <person name="Ott S."/>
            <person name="Pappas-Brown V."/>
            <person name="Paris D.H."/>
            <person name="Patel P."/>
            <person name="Richards A.L."/>
            <person name="Sadzewicz L."/>
            <person name="Sears K."/>
            <person name="Seidman D."/>
            <person name="Sengamalay N."/>
            <person name="Stenos J."/>
            <person name="Tallon L.J."/>
            <person name="Vincent G."/>
            <person name="Fraser C.M."/>
            <person name="Munderloh U."/>
            <person name="Dunning-Hotopp J.C."/>
        </authorList>
    </citation>
    <scope>NUCLEOTIDE SEQUENCE [LARGE SCALE GENOMIC DNA]</scope>
    <source>
        <strain evidence="1 2">Pedreira</strain>
    </source>
</reference>
<accession>A0A0F3MS29</accession>
<comment type="caution">
    <text evidence="1">The sequence shown here is derived from an EMBL/GenBank/DDBJ whole genome shotgun (WGS) entry which is preliminary data.</text>
</comment>
<evidence type="ECO:0000313" key="2">
    <source>
        <dbReference type="Proteomes" id="UP000033475"/>
    </source>
</evidence>
<proteinExistence type="predicted"/>
<protein>
    <submittedName>
        <fullName evidence="1">Uncharacterized protein</fullName>
    </submittedName>
</protein>
<name>A0A0F3MS29_RICFI</name>
<organism evidence="1 2">
    <name type="scientific">Rickettsia felis str. Pedreira</name>
    <dbReference type="NCBI Taxonomy" id="1359196"/>
    <lineage>
        <taxon>Bacteria</taxon>
        <taxon>Pseudomonadati</taxon>
        <taxon>Pseudomonadota</taxon>
        <taxon>Alphaproteobacteria</taxon>
        <taxon>Rickettsiales</taxon>
        <taxon>Rickettsiaceae</taxon>
        <taxon>Rickettsieae</taxon>
        <taxon>Rickettsia</taxon>
        <taxon>spotted fever group</taxon>
    </lineage>
</organism>
<sequence>MQGNYEVIDKAISSNILRLPRSHGCGLVAWLEKHTRCHSCESRNPS</sequence>
<dbReference type="EMBL" id="LANQ01000001">
    <property type="protein sequence ID" value="KJV58471.1"/>
    <property type="molecule type" value="Genomic_DNA"/>
</dbReference>
<gene>
    <name evidence="1" type="ORF">RFEPED_0852</name>
</gene>